<dbReference type="AlphaFoldDB" id="A0A076LH61"/>
<evidence type="ECO:0000256" key="2">
    <source>
        <dbReference type="ARBA" id="ARBA00004496"/>
    </source>
</evidence>
<evidence type="ECO:0000313" key="14">
    <source>
        <dbReference type="Proteomes" id="UP000028781"/>
    </source>
</evidence>
<keyword evidence="8 12" id="KW-0547">Nucleotide-binding</keyword>
<gene>
    <name evidence="12" type="primary">adkA</name>
    <name evidence="13" type="ORF">JH146_1395</name>
</gene>
<keyword evidence="10 12" id="KW-0067">ATP-binding</keyword>
<dbReference type="RefSeq" id="WP_048202331.1">
    <property type="nucleotide sequence ID" value="NZ_CP009149.1"/>
</dbReference>
<keyword evidence="6 12" id="KW-0963">Cytoplasm</keyword>
<keyword evidence="14" id="KW-1185">Reference proteome</keyword>
<evidence type="ECO:0000256" key="11">
    <source>
        <dbReference type="ARBA" id="ARBA00033336"/>
    </source>
</evidence>
<dbReference type="HOGENOM" id="CLU_119371_0_0_2"/>
<comment type="subcellular location">
    <subcellularLocation>
        <location evidence="2 12">Cytoplasm</location>
    </subcellularLocation>
</comment>
<evidence type="ECO:0000256" key="8">
    <source>
        <dbReference type="ARBA" id="ARBA00022741"/>
    </source>
</evidence>
<dbReference type="InterPro" id="IPR023477">
    <property type="entry name" value="Adenylate_kinase_AdkA"/>
</dbReference>
<proteinExistence type="inferred from homology"/>
<dbReference type="Pfam" id="PF13207">
    <property type="entry name" value="AAA_17"/>
    <property type="match status" value="1"/>
</dbReference>
<dbReference type="STRING" id="1301915.JH146_1395"/>
<evidence type="ECO:0000256" key="12">
    <source>
        <dbReference type="HAMAP-Rule" id="MF_00234"/>
    </source>
</evidence>
<evidence type="ECO:0000256" key="5">
    <source>
        <dbReference type="ARBA" id="ARBA00019926"/>
    </source>
</evidence>
<evidence type="ECO:0000256" key="3">
    <source>
        <dbReference type="ARBA" id="ARBA00007088"/>
    </source>
</evidence>
<evidence type="ECO:0000256" key="10">
    <source>
        <dbReference type="ARBA" id="ARBA00022840"/>
    </source>
</evidence>
<feature type="binding site" evidence="12">
    <location>
        <begin position="10"/>
        <end position="18"/>
    </location>
    <ligand>
        <name>ATP</name>
        <dbReference type="ChEBI" id="CHEBI:30616"/>
    </ligand>
</feature>
<dbReference type="InterPro" id="IPR027417">
    <property type="entry name" value="P-loop_NTPase"/>
</dbReference>
<dbReference type="GeneID" id="24892027"/>
<organism evidence="13 14">
    <name type="scientific">Methanocaldococcus bathoardescens</name>
    <dbReference type="NCBI Taxonomy" id="1301915"/>
    <lineage>
        <taxon>Archaea</taxon>
        <taxon>Methanobacteriati</taxon>
        <taxon>Methanobacteriota</taxon>
        <taxon>Methanomada group</taxon>
        <taxon>Methanococci</taxon>
        <taxon>Methanococcales</taxon>
        <taxon>Methanocaldococcaceae</taxon>
        <taxon>Methanocaldococcus</taxon>
    </lineage>
</organism>
<protein>
    <recommendedName>
        <fullName evidence="5 12">Adenylate kinase</fullName>
        <shortName evidence="12">AK</shortName>
        <ecNumber evidence="4 12">2.7.4.3</ecNumber>
    </recommendedName>
    <alternativeName>
        <fullName evidence="11 12">ATP-AMP transphosphorylase</fullName>
    </alternativeName>
</protein>
<name>A0A076LH61_9EURY</name>
<dbReference type="SUPFAM" id="SSF52540">
    <property type="entry name" value="P-loop containing nucleoside triphosphate hydrolases"/>
    <property type="match status" value="1"/>
</dbReference>
<evidence type="ECO:0000256" key="1">
    <source>
        <dbReference type="ARBA" id="ARBA00000582"/>
    </source>
</evidence>
<accession>A0A076LH61</accession>
<dbReference type="GO" id="GO:0005737">
    <property type="term" value="C:cytoplasm"/>
    <property type="evidence" value="ECO:0007669"/>
    <property type="project" value="UniProtKB-SubCell"/>
</dbReference>
<comment type="catalytic activity">
    <reaction evidence="1 12">
        <text>AMP + ATP = 2 ADP</text>
        <dbReference type="Rhea" id="RHEA:12973"/>
        <dbReference type="ChEBI" id="CHEBI:30616"/>
        <dbReference type="ChEBI" id="CHEBI:456215"/>
        <dbReference type="ChEBI" id="CHEBI:456216"/>
        <dbReference type="EC" id="2.7.4.3"/>
    </reaction>
</comment>
<comment type="subunit">
    <text evidence="12">Monomer.</text>
</comment>
<dbReference type="OrthoDB" id="26198at2157"/>
<dbReference type="EMBL" id="CP009149">
    <property type="protein sequence ID" value="AIJ06237.1"/>
    <property type="molecule type" value="Genomic_DNA"/>
</dbReference>
<evidence type="ECO:0000313" key="13">
    <source>
        <dbReference type="EMBL" id="AIJ06237.1"/>
    </source>
</evidence>
<dbReference type="Proteomes" id="UP000028781">
    <property type="component" value="Chromosome"/>
</dbReference>
<evidence type="ECO:0000256" key="9">
    <source>
        <dbReference type="ARBA" id="ARBA00022777"/>
    </source>
</evidence>
<dbReference type="GO" id="GO:0005524">
    <property type="term" value="F:ATP binding"/>
    <property type="evidence" value="ECO:0007669"/>
    <property type="project" value="UniProtKB-UniRule"/>
</dbReference>
<comment type="similarity">
    <text evidence="3 12">Belongs to the archaeal adenylate kinase family.</text>
</comment>
<reference evidence="13 14" key="1">
    <citation type="journal article" date="2015" name="Int. J. Syst. Evol. Microbiol.">
        <title>M ethanocaldococcus bathoardescens sp. nov., a hyperthermophilic methanogen isolated from a volcanically active deep-sea hydrothermal vent.</title>
        <authorList>
            <person name="Stewart L.C."/>
            <person name="Jung J.H."/>
            <person name="Kim Y.T."/>
            <person name="Kwon S.W."/>
            <person name="Park C.S."/>
            <person name="Holden J.F."/>
        </authorList>
    </citation>
    <scope>NUCLEOTIDE SEQUENCE [LARGE SCALE GENOMIC DNA]</scope>
    <source>
        <strain evidence="13 14">JH146</strain>
    </source>
</reference>
<dbReference type="Gene3D" id="3.40.50.300">
    <property type="entry name" value="P-loop containing nucleotide triphosphate hydrolases"/>
    <property type="match status" value="1"/>
</dbReference>
<dbReference type="EC" id="2.7.4.3" evidence="4 12"/>
<sequence length="192" mass="21658">MKNKVVVIVGVPGVGSTTVTNKAIEELKKEGIEYKIVNFGTVMFEIAKEEGLVEHRDQLRKLDPETQKRIQKLAGKKIAEMAKESNIVVDTHSTIKTPKGYLPGLPAWVLEELNPDIIVLVEAENDEILMRRLKDETRQRDFESTVDIGEHIFMNRCAAMTYAVLTGATVKIIKNRDFLLDKAVQELVEVLK</sequence>
<dbReference type="GO" id="GO:0004017">
    <property type="term" value="F:AMP kinase activity"/>
    <property type="evidence" value="ECO:0007669"/>
    <property type="project" value="UniProtKB-UniRule"/>
</dbReference>
<dbReference type="KEGG" id="mjh:JH146_1395"/>
<evidence type="ECO:0000256" key="4">
    <source>
        <dbReference type="ARBA" id="ARBA00012955"/>
    </source>
</evidence>
<keyword evidence="7 12" id="KW-0808">Transferase</keyword>
<evidence type="ECO:0000256" key="7">
    <source>
        <dbReference type="ARBA" id="ARBA00022679"/>
    </source>
</evidence>
<keyword evidence="9 12" id="KW-0418">Kinase</keyword>
<dbReference type="HAMAP" id="MF_00234">
    <property type="entry name" value="Adenylate_kinase_AdkA"/>
    <property type="match status" value="1"/>
</dbReference>
<evidence type="ECO:0000256" key="6">
    <source>
        <dbReference type="ARBA" id="ARBA00022490"/>
    </source>
</evidence>
<dbReference type="NCBIfam" id="NF003122">
    <property type="entry name" value="PRK04040.1"/>
    <property type="match status" value="1"/>
</dbReference>